<accession>A0ABV6MUC2</accession>
<keyword evidence="2" id="KW-1185">Reference proteome</keyword>
<name>A0ABV6MUC2_9PSEU</name>
<proteinExistence type="predicted"/>
<dbReference type="EMBL" id="JBHLUD010000007">
    <property type="protein sequence ID" value="MFC0543933.1"/>
    <property type="molecule type" value="Genomic_DNA"/>
</dbReference>
<organism evidence="1 2">
    <name type="scientific">Kutzneria chonburiensis</name>
    <dbReference type="NCBI Taxonomy" id="1483604"/>
    <lineage>
        <taxon>Bacteria</taxon>
        <taxon>Bacillati</taxon>
        <taxon>Actinomycetota</taxon>
        <taxon>Actinomycetes</taxon>
        <taxon>Pseudonocardiales</taxon>
        <taxon>Pseudonocardiaceae</taxon>
        <taxon>Kutzneria</taxon>
    </lineage>
</organism>
<evidence type="ECO:0000313" key="1">
    <source>
        <dbReference type="EMBL" id="MFC0543933.1"/>
    </source>
</evidence>
<protein>
    <submittedName>
        <fullName evidence="1">Uncharacterized protein</fullName>
    </submittedName>
</protein>
<sequence length="110" mass="11279">MTGASIMPPSVAAAHLEACAAALANADVSDPGEIALIVPTLARAQRQLEQVLKNLADHAVGGRTNALQLRGETFESNELADVLIEASDAAAATADAIAEALPFLDDDTRS</sequence>
<dbReference type="Proteomes" id="UP001589810">
    <property type="component" value="Unassembled WGS sequence"/>
</dbReference>
<dbReference type="RefSeq" id="WP_273935421.1">
    <property type="nucleotide sequence ID" value="NZ_CP097263.1"/>
</dbReference>
<comment type="caution">
    <text evidence="1">The sequence shown here is derived from an EMBL/GenBank/DDBJ whole genome shotgun (WGS) entry which is preliminary data.</text>
</comment>
<evidence type="ECO:0000313" key="2">
    <source>
        <dbReference type="Proteomes" id="UP001589810"/>
    </source>
</evidence>
<reference evidence="1 2" key="1">
    <citation type="submission" date="2024-09" db="EMBL/GenBank/DDBJ databases">
        <authorList>
            <person name="Sun Q."/>
            <person name="Mori K."/>
        </authorList>
    </citation>
    <scope>NUCLEOTIDE SEQUENCE [LARGE SCALE GENOMIC DNA]</scope>
    <source>
        <strain evidence="1 2">TBRC 1432</strain>
    </source>
</reference>
<gene>
    <name evidence="1" type="ORF">ACFFH7_20685</name>
</gene>